<dbReference type="PANTHER" id="PTHR35568:SF1">
    <property type="entry name" value="TRANSCRIPTIONAL REGULATOR DAUR"/>
    <property type="match status" value="1"/>
</dbReference>
<name>A0A7W9MXG1_9ACTN</name>
<protein>
    <submittedName>
        <fullName evidence="3">Putative transcriptional regulator YheO</fullName>
    </submittedName>
</protein>
<dbReference type="InterPro" id="IPR013559">
    <property type="entry name" value="YheO"/>
</dbReference>
<sequence>MSSPELKAEVDRLAPVGEAVARLLSPHAEVVLHDPATDQVVAIWNPLSGRKVGAPSLLGELDELAETGRDVYGPYPKSLADGRRLSSVSAVLRDADGKAGLVLCINVDRTAFGEAGRILAAFAAPVTGQPRVLFEHDWTERLNDVVGEFVRERGAPVDRLSREDRLELVGQLEAAGVLSQRRSVPAVARALKISRSALYQLLGEARKEHDGGLA</sequence>
<organism evidence="3 4">
    <name type="scientific">Kribbella italica</name>
    <dbReference type="NCBI Taxonomy" id="1540520"/>
    <lineage>
        <taxon>Bacteria</taxon>
        <taxon>Bacillati</taxon>
        <taxon>Actinomycetota</taxon>
        <taxon>Actinomycetes</taxon>
        <taxon>Propionibacteriales</taxon>
        <taxon>Kribbellaceae</taxon>
        <taxon>Kribbella</taxon>
    </lineage>
</organism>
<accession>A0A7W9MXG1</accession>
<dbReference type="EMBL" id="JACHMY010000001">
    <property type="protein sequence ID" value="MBB5839325.1"/>
    <property type="molecule type" value="Genomic_DNA"/>
</dbReference>
<dbReference type="RefSeq" id="WP_184800906.1">
    <property type="nucleotide sequence ID" value="NZ_JACHMY010000001.1"/>
</dbReference>
<dbReference type="PANTHER" id="PTHR35568">
    <property type="entry name" value="TRANSCRIPTIONAL REGULATOR DAUR"/>
    <property type="match status" value="1"/>
</dbReference>
<evidence type="ECO:0000313" key="3">
    <source>
        <dbReference type="EMBL" id="MBB5839325.1"/>
    </source>
</evidence>
<proteinExistence type="predicted"/>
<reference evidence="3 4" key="1">
    <citation type="submission" date="2020-08" db="EMBL/GenBank/DDBJ databases">
        <title>Sequencing the genomes of 1000 actinobacteria strains.</title>
        <authorList>
            <person name="Klenk H.-P."/>
        </authorList>
    </citation>
    <scope>NUCLEOTIDE SEQUENCE [LARGE SCALE GENOMIC DNA]</scope>
    <source>
        <strain evidence="3 4">DSM 28967</strain>
    </source>
</reference>
<dbReference type="InterPro" id="IPR039445">
    <property type="entry name" value="DauR-like_HTH"/>
</dbReference>
<evidence type="ECO:0000259" key="2">
    <source>
        <dbReference type="Pfam" id="PF13309"/>
    </source>
</evidence>
<gene>
    <name evidence="3" type="ORF">HDA39_006059</name>
</gene>
<evidence type="ECO:0000313" key="4">
    <source>
        <dbReference type="Proteomes" id="UP000549971"/>
    </source>
</evidence>
<feature type="domain" description="YheO-like" evidence="1">
    <location>
        <begin position="12"/>
        <end position="115"/>
    </location>
</feature>
<evidence type="ECO:0000259" key="1">
    <source>
        <dbReference type="Pfam" id="PF08348"/>
    </source>
</evidence>
<comment type="caution">
    <text evidence="3">The sequence shown here is derived from an EMBL/GenBank/DDBJ whole genome shotgun (WGS) entry which is preliminary data.</text>
</comment>
<dbReference type="InterPro" id="IPR039446">
    <property type="entry name" value="DauR-like"/>
</dbReference>
<dbReference type="AlphaFoldDB" id="A0A7W9MXG1"/>
<keyword evidence="4" id="KW-1185">Reference proteome</keyword>
<dbReference type="Pfam" id="PF13309">
    <property type="entry name" value="HTH_22"/>
    <property type="match status" value="1"/>
</dbReference>
<feature type="domain" description="Transcriptional regulator DauR-like HTH" evidence="2">
    <location>
        <begin position="142"/>
        <end position="202"/>
    </location>
</feature>
<dbReference type="Proteomes" id="UP000549971">
    <property type="component" value="Unassembled WGS sequence"/>
</dbReference>
<dbReference type="Pfam" id="PF08348">
    <property type="entry name" value="PAS_6"/>
    <property type="match status" value="1"/>
</dbReference>